<gene>
    <name evidence="1" type="ORF">HERILL_LOCUS12727</name>
</gene>
<dbReference type="EMBL" id="LR899013">
    <property type="protein sequence ID" value="CAD7090233.1"/>
    <property type="molecule type" value="Genomic_DNA"/>
</dbReference>
<keyword evidence="2" id="KW-1185">Reference proteome</keyword>
<dbReference type="AlphaFoldDB" id="A0A7R8V034"/>
<sequence>MTVPFTRCDYELCKKSHGVLYKIAHELKTMYNLQEEEFKYQKGQAKKLWNLAQRYQILEKGAPGVSIYPDIAVNMVKCAMRTEMNEIINNIHTSNEKMRDAIKLLTPLYGELDAIVKEIDWTADGGMIKGDEMFKPLAYYIQSVSDWRKSFKRLVTENQVLEDLLDIEFCCTVEAYLSHLDLREGSRDLFAKEMCFVELMYPK</sequence>
<dbReference type="FunCoup" id="A0A7R8V034">
    <property type="interactions" value="24"/>
</dbReference>
<accession>A0A7R8V034</accession>
<dbReference type="Proteomes" id="UP000594454">
    <property type="component" value="Chromosome 5"/>
</dbReference>
<protein>
    <submittedName>
        <fullName evidence="1">Uncharacterized protein</fullName>
    </submittedName>
</protein>
<dbReference type="OrthoDB" id="8056520at2759"/>
<evidence type="ECO:0000313" key="2">
    <source>
        <dbReference type="Proteomes" id="UP000594454"/>
    </source>
</evidence>
<name>A0A7R8V034_HERIL</name>
<reference evidence="1 2" key="1">
    <citation type="submission" date="2020-11" db="EMBL/GenBank/DDBJ databases">
        <authorList>
            <person name="Wallbank WR R."/>
            <person name="Pardo Diaz C."/>
            <person name="Kozak K."/>
            <person name="Martin S."/>
            <person name="Jiggins C."/>
            <person name="Moest M."/>
            <person name="Warren A I."/>
            <person name="Generalovic N T."/>
            <person name="Byers J.R.P. K."/>
            <person name="Montejo-Kovacevich G."/>
            <person name="Yen C E."/>
        </authorList>
    </citation>
    <scope>NUCLEOTIDE SEQUENCE [LARGE SCALE GENOMIC DNA]</scope>
</reference>
<proteinExistence type="predicted"/>
<dbReference type="InParanoid" id="A0A7R8V034"/>
<organism evidence="1 2">
    <name type="scientific">Hermetia illucens</name>
    <name type="common">Black soldier fly</name>
    <dbReference type="NCBI Taxonomy" id="343691"/>
    <lineage>
        <taxon>Eukaryota</taxon>
        <taxon>Metazoa</taxon>
        <taxon>Ecdysozoa</taxon>
        <taxon>Arthropoda</taxon>
        <taxon>Hexapoda</taxon>
        <taxon>Insecta</taxon>
        <taxon>Pterygota</taxon>
        <taxon>Neoptera</taxon>
        <taxon>Endopterygota</taxon>
        <taxon>Diptera</taxon>
        <taxon>Brachycera</taxon>
        <taxon>Stratiomyomorpha</taxon>
        <taxon>Stratiomyidae</taxon>
        <taxon>Hermetiinae</taxon>
        <taxon>Hermetia</taxon>
    </lineage>
</organism>
<evidence type="ECO:0000313" key="1">
    <source>
        <dbReference type="EMBL" id="CAD7090233.1"/>
    </source>
</evidence>